<dbReference type="InterPro" id="IPR036890">
    <property type="entry name" value="HATPase_C_sf"/>
</dbReference>
<dbReference type="Gene3D" id="1.10.287.130">
    <property type="match status" value="1"/>
</dbReference>
<keyword evidence="16" id="KW-1185">Reference proteome</keyword>
<evidence type="ECO:0000256" key="10">
    <source>
        <dbReference type="ARBA" id="ARBA00023012"/>
    </source>
</evidence>
<dbReference type="SUPFAM" id="SSF55874">
    <property type="entry name" value="ATPase domain of HSP90 chaperone/DNA topoisomerase II/histidine kinase"/>
    <property type="match status" value="1"/>
</dbReference>
<dbReference type="InterPro" id="IPR005467">
    <property type="entry name" value="His_kinase_dom"/>
</dbReference>
<evidence type="ECO:0000256" key="1">
    <source>
        <dbReference type="ARBA" id="ARBA00000085"/>
    </source>
</evidence>
<evidence type="ECO:0000259" key="14">
    <source>
        <dbReference type="PROSITE" id="PS50885"/>
    </source>
</evidence>
<dbReference type="SMART" id="SM00388">
    <property type="entry name" value="HisKA"/>
    <property type="match status" value="1"/>
</dbReference>
<dbReference type="Gene3D" id="6.10.340.10">
    <property type="match status" value="1"/>
</dbReference>
<comment type="subcellular location">
    <subcellularLocation>
        <location evidence="3">Cell membrane</location>
    </subcellularLocation>
    <subcellularLocation>
        <location evidence="2">Membrane</location>
        <topology evidence="2">Multi-pass membrane protein</topology>
    </subcellularLocation>
</comment>
<dbReference type="EMBL" id="BOMB01000047">
    <property type="protein sequence ID" value="GID15725.1"/>
    <property type="molecule type" value="Genomic_DNA"/>
</dbReference>
<dbReference type="SUPFAM" id="SSF47384">
    <property type="entry name" value="Homodimeric domain of signal transducing histidine kinase"/>
    <property type="match status" value="1"/>
</dbReference>
<organism evidence="15 16">
    <name type="scientific">Actinocatenispora rupis</name>
    <dbReference type="NCBI Taxonomy" id="519421"/>
    <lineage>
        <taxon>Bacteria</taxon>
        <taxon>Bacillati</taxon>
        <taxon>Actinomycetota</taxon>
        <taxon>Actinomycetes</taxon>
        <taxon>Micromonosporales</taxon>
        <taxon>Micromonosporaceae</taxon>
        <taxon>Actinocatenispora</taxon>
    </lineage>
</organism>
<keyword evidence="5" id="KW-0597">Phosphoprotein</keyword>
<dbReference type="Pfam" id="PF00672">
    <property type="entry name" value="HAMP"/>
    <property type="match status" value="1"/>
</dbReference>
<evidence type="ECO:0000256" key="5">
    <source>
        <dbReference type="ARBA" id="ARBA00022553"/>
    </source>
</evidence>
<keyword evidence="6" id="KW-0808">Transferase</keyword>
<comment type="caution">
    <text evidence="15">The sequence shown here is derived from an EMBL/GenBank/DDBJ whole genome shotgun (WGS) entry which is preliminary data.</text>
</comment>
<evidence type="ECO:0000259" key="13">
    <source>
        <dbReference type="PROSITE" id="PS50109"/>
    </source>
</evidence>
<dbReference type="SMART" id="SM00304">
    <property type="entry name" value="HAMP"/>
    <property type="match status" value="1"/>
</dbReference>
<dbReference type="InterPro" id="IPR050428">
    <property type="entry name" value="TCS_sensor_his_kinase"/>
</dbReference>
<dbReference type="Proteomes" id="UP000612808">
    <property type="component" value="Unassembled WGS sequence"/>
</dbReference>
<evidence type="ECO:0000313" key="16">
    <source>
        <dbReference type="Proteomes" id="UP000612808"/>
    </source>
</evidence>
<evidence type="ECO:0000256" key="11">
    <source>
        <dbReference type="ARBA" id="ARBA00023136"/>
    </source>
</evidence>
<sequence length="378" mass="38887">MRMPGHGLPIRSRFTLLYGIVFVLSGAVLLTIAGTVAAGYRVSDTAPGGEDTPATADALRQVQQQLAEVQDAQTRRVLLGSALALAVMAAASMLVGSVLARRVLRPLRTITESTRRITADDLDRRLAVPGPADEVKDLADTIDGLLERLAAAFAAQRRFVADASHELRTPMATMRALVDVAAAKPQAAPQTVALADRVRTELDRADRLLEGLLALARAQHGALADGVPVALADVVSAAVADRTGEAAARGLTVRVASAHGVRVRGDATLLRRLVDNLLDNAVRHNEPGGWIRVALAADGPATTLTVENGGTVLDPAQVAGLTAPFRRLGADRTGSDGGSGLGLAIVAAVAGAHGGTVALHARADGGLRASVVLPGEGS</sequence>
<dbReference type="InterPro" id="IPR003660">
    <property type="entry name" value="HAMP_dom"/>
</dbReference>
<keyword evidence="7 12" id="KW-0812">Transmembrane</keyword>
<accession>A0A8J3NG99</accession>
<protein>
    <recommendedName>
        <fullName evidence="4">histidine kinase</fullName>
        <ecNumber evidence="4">2.7.13.3</ecNumber>
    </recommendedName>
</protein>
<dbReference type="SUPFAM" id="SSF158472">
    <property type="entry name" value="HAMP domain-like"/>
    <property type="match status" value="1"/>
</dbReference>
<proteinExistence type="predicted"/>
<dbReference type="PROSITE" id="PS50885">
    <property type="entry name" value="HAMP"/>
    <property type="match status" value="1"/>
</dbReference>
<evidence type="ECO:0000256" key="2">
    <source>
        <dbReference type="ARBA" id="ARBA00004141"/>
    </source>
</evidence>
<keyword evidence="8 15" id="KW-0418">Kinase</keyword>
<keyword evidence="11 12" id="KW-0472">Membrane</keyword>
<dbReference type="SMART" id="SM00387">
    <property type="entry name" value="HATPase_c"/>
    <property type="match status" value="1"/>
</dbReference>
<dbReference type="AlphaFoldDB" id="A0A8J3NG99"/>
<dbReference type="PROSITE" id="PS50109">
    <property type="entry name" value="HIS_KIN"/>
    <property type="match status" value="1"/>
</dbReference>
<dbReference type="Gene3D" id="3.30.565.10">
    <property type="entry name" value="Histidine kinase-like ATPase, C-terminal domain"/>
    <property type="match status" value="1"/>
</dbReference>
<dbReference type="GO" id="GO:0005886">
    <property type="term" value="C:plasma membrane"/>
    <property type="evidence" value="ECO:0007669"/>
    <property type="project" value="UniProtKB-SubCell"/>
</dbReference>
<feature type="transmembrane region" description="Helical" evidence="12">
    <location>
        <begin position="77"/>
        <end position="100"/>
    </location>
</feature>
<name>A0A8J3NG99_9ACTN</name>
<evidence type="ECO:0000256" key="9">
    <source>
        <dbReference type="ARBA" id="ARBA00022989"/>
    </source>
</evidence>
<feature type="domain" description="HAMP" evidence="14">
    <location>
        <begin position="101"/>
        <end position="154"/>
    </location>
</feature>
<evidence type="ECO:0000256" key="6">
    <source>
        <dbReference type="ARBA" id="ARBA00022679"/>
    </source>
</evidence>
<dbReference type="CDD" id="cd06225">
    <property type="entry name" value="HAMP"/>
    <property type="match status" value="1"/>
</dbReference>
<evidence type="ECO:0000256" key="8">
    <source>
        <dbReference type="ARBA" id="ARBA00022777"/>
    </source>
</evidence>
<feature type="transmembrane region" description="Helical" evidence="12">
    <location>
        <begin position="16"/>
        <end position="40"/>
    </location>
</feature>
<keyword evidence="10" id="KW-0902">Two-component regulatory system</keyword>
<dbReference type="CDD" id="cd00075">
    <property type="entry name" value="HATPase"/>
    <property type="match status" value="1"/>
</dbReference>
<feature type="domain" description="Histidine kinase" evidence="13">
    <location>
        <begin position="162"/>
        <end position="377"/>
    </location>
</feature>
<dbReference type="RefSeq" id="WP_239077093.1">
    <property type="nucleotide sequence ID" value="NZ_BAAAZM010000025.1"/>
</dbReference>
<dbReference type="PANTHER" id="PTHR45436:SF15">
    <property type="entry name" value="SENSOR HISTIDINE KINASE CUSS"/>
    <property type="match status" value="1"/>
</dbReference>
<evidence type="ECO:0000313" key="15">
    <source>
        <dbReference type="EMBL" id="GID15725.1"/>
    </source>
</evidence>
<dbReference type="EC" id="2.7.13.3" evidence="4"/>
<dbReference type="CDD" id="cd00082">
    <property type="entry name" value="HisKA"/>
    <property type="match status" value="1"/>
</dbReference>
<gene>
    <name evidence="15" type="ORF">Aru02nite_66140</name>
</gene>
<dbReference type="Pfam" id="PF00512">
    <property type="entry name" value="HisKA"/>
    <property type="match status" value="1"/>
</dbReference>
<dbReference type="InterPro" id="IPR036097">
    <property type="entry name" value="HisK_dim/P_sf"/>
</dbReference>
<evidence type="ECO:0000256" key="3">
    <source>
        <dbReference type="ARBA" id="ARBA00004236"/>
    </source>
</evidence>
<keyword evidence="9 12" id="KW-1133">Transmembrane helix</keyword>
<evidence type="ECO:0000256" key="4">
    <source>
        <dbReference type="ARBA" id="ARBA00012438"/>
    </source>
</evidence>
<dbReference type="InterPro" id="IPR003661">
    <property type="entry name" value="HisK_dim/P_dom"/>
</dbReference>
<dbReference type="GO" id="GO:0000155">
    <property type="term" value="F:phosphorelay sensor kinase activity"/>
    <property type="evidence" value="ECO:0007669"/>
    <property type="project" value="InterPro"/>
</dbReference>
<reference evidence="15" key="1">
    <citation type="submission" date="2021-01" db="EMBL/GenBank/DDBJ databases">
        <title>Whole genome shotgun sequence of Actinocatenispora rupis NBRC 107355.</title>
        <authorList>
            <person name="Komaki H."/>
            <person name="Tamura T."/>
        </authorList>
    </citation>
    <scope>NUCLEOTIDE SEQUENCE</scope>
    <source>
        <strain evidence="15">NBRC 107355</strain>
    </source>
</reference>
<dbReference type="PANTHER" id="PTHR45436">
    <property type="entry name" value="SENSOR HISTIDINE KINASE YKOH"/>
    <property type="match status" value="1"/>
</dbReference>
<evidence type="ECO:0000256" key="12">
    <source>
        <dbReference type="SAM" id="Phobius"/>
    </source>
</evidence>
<evidence type="ECO:0000256" key="7">
    <source>
        <dbReference type="ARBA" id="ARBA00022692"/>
    </source>
</evidence>
<dbReference type="Pfam" id="PF02518">
    <property type="entry name" value="HATPase_c"/>
    <property type="match status" value="1"/>
</dbReference>
<comment type="catalytic activity">
    <reaction evidence="1">
        <text>ATP + protein L-histidine = ADP + protein N-phospho-L-histidine.</text>
        <dbReference type="EC" id="2.7.13.3"/>
    </reaction>
</comment>
<dbReference type="InterPro" id="IPR003594">
    <property type="entry name" value="HATPase_dom"/>
</dbReference>